<evidence type="ECO:0000313" key="2">
    <source>
        <dbReference type="EMBL" id="MFC1573510.1"/>
    </source>
</evidence>
<evidence type="ECO:0000256" key="1">
    <source>
        <dbReference type="SAM" id="MobiDB-lite"/>
    </source>
</evidence>
<gene>
    <name evidence="2" type="ORF">ACFL6M_07945</name>
</gene>
<accession>A0ABV6YMG1</accession>
<keyword evidence="3" id="KW-1185">Reference proteome</keyword>
<reference evidence="2 3" key="1">
    <citation type="submission" date="2024-09" db="EMBL/GenBank/DDBJ databases">
        <authorList>
            <person name="D'Angelo T."/>
        </authorList>
    </citation>
    <scope>NUCLEOTIDE SEQUENCE [LARGE SCALE GENOMIC DNA]</scope>
    <source>
        <strain evidence="2">SAG AM-320-E07</strain>
    </source>
</reference>
<comment type="caution">
    <text evidence="2">The sequence shown here is derived from an EMBL/GenBank/DDBJ whole genome shotgun (WGS) entry which is preliminary data.</text>
</comment>
<feature type="non-terminal residue" evidence="2">
    <location>
        <position position="1"/>
    </location>
</feature>
<evidence type="ECO:0008006" key="4">
    <source>
        <dbReference type="Google" id="ProtNLM"/>
    </source>
</evidence>
<organism evidence="2 3">
    <name type="scientific">Eiseniibacteriota bacterium</name>
    <dbReference type="NCBI Taxonomy" id="2212470"/>
    <lineage>
        <taxon>Bacteria</taxon>
        <taxon>Candidatus Eiseniibacteriota</taxon>
    </lineage>
</organism>
<sequence>GAIDFTTIEVWTKQGLVTFYLLFAMEVATRRVHFVGCTTNPHGAWMKQIARNLTDSDDGFLLGTRYLLMDRDTKFCAAFRSLLEDSGVKPVRLPALSPGKKSSGAGQSSDYRGRRSRTNDWQGPMSRAAGPRAAILL</sequence>
<dbReference type="EMBL" id="JBHPKH010000194">
    <property type="protein sequence ID" value="MFC1573510.1"/>
    <property type="molecule type" value="Genomic_DNA"/>
</dbReference>
<proteinExistence type="predicted"/>
<feature type="region of interest" description="Disordered" evidence="1">
    <location>
        <begin position="90"/>
        <end position="130"/>
    </location>
</feature>
<name>A0ABV6YMG1_UNCEI</name>
<protein>
    <recommendedName>
        <fullName evidence="4">Integrase catalytic domain-containing protein</fullName>
    </recommendedName>
</protein>
<evidence type="ECO:0000313" key="3">
    <source>
        <dbReference type="Proteomes" id="UP001593833"/>
    </source>
</evidence>
<dbReference type="Proteomes" id="UP001593833">
    <property type="component" value="Unassembled WGS sequence"/>
</dbReference>